<dbReference type="RefSeq" id="WP_344411566.1">
    <property type="nucleotide sequence ID" value="NZ_BAAAQK010000001.1"/>
</dbReference>
<evidence type="ECO:0000313" key="4">
    <source>
        <dbReference type="EMBL" id="GAA1827809.1"/>
    </source>
</evidence>
<keyword evidence="5" id="KW-1185">Reference proteome</keyword>
<evidence type="ECO:0000313" key="5">
    <source>
        <dbReference type="Proteomes" id="UP001500449"/>
    </source>
</evidence>
<dbReference type="SUPFAM" id="SSF53822">
    <property type="entry name" value="Periplasmic binding protein-like I"/>
    <property type="match status" value="1"/>
</dbReference>
<name>A0ABN2MI17_9PSEU</name>
<accession>A0ABN2MI17</accession>
<dbReference type="EMBL" id="BAAAQK010000001">
    <property type="protein sequence ID" value="GAA1827809.1"/>
    <property type="molecule type" value="Genomic_DNA"/>
</dbReference>
<dbReference type="PANTHER" id="PTHR47628:SF1">
    <property type="entry name" value="ALIPHATIC AMIDASE EXPRESSION-REGULATING PROTEIN"/>
    <property type="match status" value="1"/>
</dbReference>
<dbReference type="Pfam" id="PF13458">
    <property type="entry name" value="Peripla_BP_6"/>
    <property type="match status" value="1"/>
</dbReference>
<comment type="similarity">
    <text evidence="1">Belongs to the leucine-binding protein family.</text>
</comment>
<dbReference type="InterPro" id="IPR028081">
    <property type="entry name" value="Leu-bd"/>
</dbReference>
<dbReference type="CDD" id="cd06358">
    <property type="entry name" value="PBP1_NHase"/>
    <property type="match status" value="1"/>
</dbReference>
<evidence type="ECO:0000259" key="3">
    <source>
        <dbReference type="Pfam" id="PF13458"/>
    </source>
</evidence>
<feature type="domain" description="Leucine-binding protein" evidence="3">
    <location>
        <begin position="9"/>
        <end position="341"/>
    </location>
</feature>
<gene>
    <name evidence="4" type="ORF">GCM10009836_01910</name>
</gene>
<sequence length="353" mass="37663">MGGARHQEYRIALVVPLQGSEGMFGPSCELCGRLAARRVNDRGGVLAREVVLVVVDGARPPSAVADEIDLLLRAGEIDAVVGWHISAVREALAPRIAGRVPYVYTALYEGAAPRPGVFYTGETPGAQVVPALSWMASEMGVRRWTVVGNDYIWPRRSAAAGGRGARAVGAELVDSVFLPLGTTDFGPALRRIEAANTDGVLMFLVGADAVRFNRQFAEAGLDARWRRLTPLMDENMLMASGPDAVRGIFTAAGYFEALPTPENLQFSGEFARAYGIEAPVLNSAGESCFEGIEMLATILTAAGTTDMAAVCAAAESLRYDGPRGSVEVRGGHVRQRIYMATPTDLEYDILASL</sequence>
<keyword evidence="2" id="KW-0732">Signal</keyword>
<evidence type="ECO:0000256" key="2">
    <source>
        <dbReference type="ARBA" id="ARBA00022729"/>
    </source>
</evidence>
<dbReference type="PANTHER" id="PTHR47628">
    <property type="match status" value="1"/>
</dbReference>
<dbReference type="InterPro" id="IPR028082">
    <property type="entry name" value="Peripla_BP_I"/>
</dbReference>
<evidence type="ECO:0000256" key="1">
    <source>
        <dbReference type="ARBA" id="ARBA00010062"/>
    </source>
</evidence>
<organism evidence="4 5">
    <name type="scientific">Pseudonocardia ailaonensis</name>
    <dbReference type="NCBI Taxonomy" id="367279"/>
    <lineage>
        <taxon>Bacteria</taxon>
        <taxon>Bacillati</taxon>
        <taxon>Actinomycetota</taxon>
        <taxon>Actinomycetes</taxon>
        <taxon>Pseudonocardiales</taxon>
        <taxon>Pseudonocardiaceae</taxon>
        <taxon>Pseudonocardia</taxon>
    </lineage>
</organism>
<comment type="caution">
    <text evidence="4">The sequence shown here is derived from an EMBL/GenBank/DDBJ whole genome shotgun (WGS) entry which is preliminary data.</text>
</comment>
<proteinExistence type="inferred from homology"/>
<protein>
    <submittedName>
        <fullName evidence="4">Substrate-binding domain-containing protein</fullName>
    </submittedName>
</protein>
<dbReference type="Gene3D" id="3.40.50.2300">
    <property type="match status" value="2"/>
</dbReference>
<reference evidence="4 5" key="1">
    <citation type="journal article" date="2019" name="Int. J. Syst. Evol. Microbiol.">
        <title>The Global Catalogue of Microorganisms (GCM) 10K type strain sequencing project: providing services to taxonomists for standard genome sequencing and annotation.</title>
        <authorList>
            <consortium name="The Broad Institute Genomics Platform"/>
            <consortium name="The Broad Institute Genome Sequencing Center for Infectious Disease"/>
            <person name="Wu L."/>
            <person name="Ma J."/>
        </authorList>
    </citation>
    <scope>NUCLEOTIDE SEQUENCE [LARGE SCALE GENOMIC DNA]</scope>
    <source>
        <strain evidence="4 5">JCM 16009</strain>
    </source>
</reference>
<dbReference type="Proteomes" id="UP001500449">
    <property type="component" value="Unassembled WGS sequence"/>
</dbReference>